<dbReference type="Proteomes" id="UP000516349">
    <property type="component" value="Chromosome"/>
</dbReference>
<sequence>MSGSVESLSGLIDRFSRNDSDIVNNRQFYGGLVSAVEDFVTHGTSLGESAVLQHASQAQHVSVQKVVEGAFLHLATDIMGSTTLTSDFQALKPLQDAFTALSSEHLSHAEQVEQTLRVFANEPGSIKLEFVAANYINSVTGSGSGDLIISTTTTSVYDSGINVNYSGGSITSNWIGGFGPPPIGSNGYPAQGLLGHGESYYRSQQFQNDFATKADNFGRQFFGHAMTKDEKSFFNDKVHHYVRKEHDPNDVVMKNLLQDMVSPIWKNGKVNTTIVSDPAGDMIKNVFRDVFGRDPTGAEMGLPFDYDKNQSVTGLREALMNAGSLSEFRKVLAHSQPVKDIIEQMKRDFSGVNPSDQAQQQDIKNLQDLLGNNSDGYKTINDIRHQVVYSAYTSDTLNRTEDRVQGTGSSGRNSGWNQSVKDFMWNNPSITMRALQNSIIDNDQTSRAINNQFLAVTGTAASDGQNGSWIDNMKNNMKGDDSYGLTNSLRDLANVAYNNGVYDKIIEDVHGHAANAGDRVTERGWADRIGSGQSTYAGEQADLANWSYNNGVYDDIVKVVQGRAATDGDKVSERNWANAIGAGNSTYATERANLANWSYDHGVYDEIVKVVQGRVANAGDKVTERDWANQIGAGSSSYDHEFNKLIDYSYNQGVYADIIKLKGGSYDGSANSYDSEFNRKLADDIKAREKTYASGVSDYLGSSELRGRVENFVKAYQGTTGALSSNQSSLVNESIDKLRPDNAAFREAYVNIAASAQTRQAMHGLFSKVLGYSSGGDDNKDWINARVDEFKGGNISAYNYSTARENLVVIGVNNGVYDTQWYNKTGVALDHTSGSYNQQFASDMIINLQNGNYDYNYYSNIEAHSAEARNSIEGYLTKYQDISKVQLQSQMWQDFIKQNQDFIGQYDQATMKDFEEQINVSADTRKVRGNAYMDVWGTNPSPELQQRWINEHKSVTDLRKEEVAYKITYSGSNAAIPLLDKDGNPLYGASVNKKGEHKLLQYPNGYPPQMFIEAGQKIAQNNKILEQVKSTASLSGISTIDIFKIGNTFLNLANFVTGGPWDFQRIDSRDSQTFPALAPLVRLWGGLEPSNPEFLDISTVYIGLYSAAMGLSESEILSMQDVYAAKLSNFGEGKALDSTYTHLPKTNVENTLMGFKLYHDLTGK</sequence>
<evidence type="ECO:0000313" key="2">
    <source>
        <dbReference type="Proteomes" id="UP000516349"/>
    </source>
</evidence>
<dbReference type="AlphaFoldDB" id="A0A7H1NTS0"/>
<protein>
    <submittedName>
        <fullName evidence="1">Uncharacterized protein</fullName>
    </submittedName>
</protein>
<organism evidence="1 2">
    <name type="scientific">Entomobacter blattae</name>
    <dbReference type="NCBI Taxonomy" id="2762277"/>
    <lineage>
        <taxon>Bacteria</taxon>
        <taxon>Pseudomonadati</taxon>
        <taxon>Pseudomonadota</taxon>
        <taxon>Alphaproteobacteria</taxon>
        <taxon>Acetobacterales</taxon>
        <taxon>Acetobacteraceae</taxon>
        <taxon>Entomobacter</taxon>
    </lineage>
</organism>
<accession>A0A7H1NTS0</accession>
<dbReference type="RefSeq" id="WP_203413363.1">
    <property type="nucleotide sequence ID" value="NZ_CP060244.1"/>
</dbReference>
<proteinExistence type="predicted"/>
<gene>
    <name evidence="1" type="ORF">JGUZn3_19750</name>
</gene>
<dbReference type="KEGG" id="ebla:JGUZn3_19750"/>
<reference evidence="1 2" key="1">
    <citation type="submission" date="2020-08" db="EMBL/GenBank/DDBJ databases">
        <title>Complete genome sequence of Entomobacter blattae G55GP.</title>
        <authorList>
            <person name="Poehlein A."/>
            <person name="Guzman J."/>
            <person name="Daniel R."/>
            <person name="Vilcinskas A."/>
        </authorList>
    </citation>
    <scope>NUCLEOTIDE SEQUENCE [LARGE SCALE GENOMIC DNA]</scope>
    <source>
        <strain evidence="1 2">G55GP</strain>
    </source>
</reference>
<evidence type="ECO:0000313" key="1">
    <source>
        <dbReference type="EMBL" id="QNT79180.1"/>
    </source>
</evidence>
<name>A0A7H1NTS0_9PROT</name>
<keyword evidence="2" id="KW-1185">Reference proteome</keyword>
<dbReference type="EMBL" id="CP060244">
    <property type="protein sequence ID" value="QNT79180.1"/>
    <property type="molecule type" value="Genomic_DNA"/>
</dbReference>